<dbReference type="PROSITE" id="PS51184">
    <property type="entry name" value="JMJC"/>
    <property type="match status" value="1"/>
</dbReference>
<keyword evidence="4 14" id="KW-0479">Metal-binding</keyword>
<evidence type="ECO:0000256" key="4">
    <source>
        <dbReference type="ARBA" id="ARBA00022723"/>
    </source>
</evidence>
<keyword evidence="9 14" id="KW-0805">Transcription regulation</keyword>
<keyword evidence="3" id="KW-0678">Repressor</keyword>
<dbReference type="RefSeq" id="XP_003747053.2">
    <property type="nucleotide sequence ID" value="XM_003747005.2"/>
</dbReference>
<evidence type="ECO:0000256" key="6">
    <source>
        <dbReference type="ARBA" id="ARBA00022964"/>
    </source>
</evidence>
<proteinExistence type="inferred from homology"/>
<feature type="compositionally biased region" description="Basic residues" evidence="15">
    <location>
        <begin position="7"/>
        <end position="20"/>
    </location>
</feature>
<dbReference type="Gene3D" id="2.60.120.650">
    <property type="entry name" value="Cupin"/>
    <property type="match status" value="1"/>
</dbReference>
<protein>
    <recommendedName>
        <fullName evidence="14">Bifunctional lysine-specific demethylase and histidyl-hydroxylase</fullName>
        <ecNumber evidence="14">1.14.11.27</ecNumber>
    </recommendedName>
</protein>
<dbReference type="Gene3D" id="3.90.930.40">
    <property type="match status" value="1"/>
</dbReference>
<reference evidence="18" key="1">
    <citation type="submission" date="2025-08" db="UniProtKB">
        <authorList>
            <consortium name="RefSeq"/>
        </authorList>
    </citation>
    <scope>IDENTIFICATION</scope>
</reference>
<name>A0AAJ6VZY3_9ACAR</name>
<evidence type="ECO:0000313" key="17">
    <source>
        <dbReference type="Proteomes" id="UP000694867"/>
    </source>
</evidence>
<keyword evidence="11 14" id="KW-0539">Nucleus</keyword>
<dbReference type="Gene3D" id="1.10.10.1500">
    <property type="entry name" value="JmjC domain-containing ribosomal oxygenase (ROX), dimer domain"/>
    <property type="match status" value="1"/>
</dbReference>
<dbReference type="GO" id="GO:0005506">
    <property type="term" value="F:iron ion binding"/>
    <property type="evidence" value="ECO:0007669"/>
    <property type="project" value="UniProtKB-UniRule"/>
</dbReference>
<keyword evidence="7 14" id="KW-0560">Oxidoreductase</keyword>
<dbReference type="GO" id="GO:0045471">
    <property type="term" value="P:response to ethanol"/>
    <property type="evidence" value="ECO:0007669"/>
    <property type="project" value="UniProtKB-ARBA"/>
</dbReference>
<dbReference type="FunFam" id="3.90.930.40:FF:000001">
    <property type="entry name" value="ribosomal oxygenase 1 isoform X1"/>
    <property type="match status" value="1"/>
</dbReference>
<keyword evidence="5" id="KW-0156">Chromatin regulator</keyword>
<dbReference type="InterPro" id="IPR049043">
    <property type="entry name" value="WHD_RIOX1"/>
</dbReference>
<evidence type="ECO:0000256" key="1">
    <source>
        <dbReference type="ARBA" id="ARBA00004123"/>
    </source>
</evidence>
<keyword evidence="17" id="KW-1185">Reference proteome</keyword>
<dbReference type="AlphaFoldDB" id="A0AAJ6VZY3"/>
<comment type="catalytic activity">
    <reaction evidence="13 14">
        <text>N(6),N(6)-dimethyl-L-lysyl(36)-[histone H3] + 2 2-oxoglutarate + 2 O2 = L-lysyl(36)-[histone H3] + 2 formaldehyde + 2 succinate + 2 CO2</text>
        <dbReference type="Rhea" id="RHEA:42032"/>
        <dbReference type="Rhea" id="RHEA-COMP:9785"/>
        <dbReference type="Rhea" id="RHEA-COMP:9787"/>
        <dbReference type="ChEBI" id="CHEBI:15379"/>
        <dbReference type="ChEBI" id="CHEBI:16526"/>
        <dbReference type="ChEBI" id="CHEBI:16810"/>
        <dbReference type="ChEBI" id="CHEBI:16842"/>
        <dbReference type="ChEBI" id="CHEBI:29969"/>
        <dbReference type="ChEBI" id="CHEBI:30031"/>
        <dbReference type="ChEBI" id="CHEBI:61976"/>
        <dbReference type="EC" id="1.14.11.27"/>
    </reaction>
</comment>
<dbReference type="GO" id="GO:0140680">
    <property type="term" value="F:histone H3K36me/H3K36me2 demethylase activity"/>
    <property type="evidence" value="ECO:0007669"/>
    <property type="project" value="UniProtKB-EC"/>
</dbReference>
<feature type="domain" description="JmjC" evidence="16">
    <location>
        <begin position="171"/>
        <end position="317"/>
    </location>
</feature>
<evidence type="ECO:0000256" key="15">
    <source>
        <dbReference type="SAM" id="MobiDB-lite"/>
    </source>
</evidence>
<organism evidence="17 18">
    <name type="scientific">Galendromus occidentalis</name>
    <name type="common">western predatory mite</name>
    <dbReference type="NCBI Taxonomy" id="34638"/>
    <lineage>
        <taxon>Eukaryota</taxon>
        <taxon>Metazoa</taxon>
        <taxon>Ecdysozoa</taxon>
        <taxon>Arthropoda</taxon>
        <taxon>Chelicerata</taxon>
        <taxon>Arachnida</taxon>
        <taxon>Acari</taxon>
        <taxon>Parasitiformes</taxon>
        <taxon>Mesostigmata</taxon>
        <taxon>Gamasina</taxon>
        <taxon>Phytoseioidea</taxon>
        <taxon>Phytoseiidae</taxon>
        <taxon>Typhlodrominae</taxon>
        <taxon>Galendromus</taxon>
    </lineage>
</organism>
<evidence type="ECO:0000259" key="16">
    <source>
        <dbReference type="PROSITE" id="PS51184"/>
    </source>
</evidence>
<dbReference type="SUPFAM" id="SSF51197">
    <property type="entry name" value="Clavaminate synthase-like"/>
    <property type="match status" value="1"/>
</dbReference>
<comment type="similarity">
    <text evidence="2">Belongs to the ROX family. NO66 subfamily.</text>
</comment>
<dbReference type="FunFam" id="2.60.120.650:FF:000013">
    <property type="entry name" value="Ribosomal oxygenase 1"/>
    <property type="match status" value="1"/>
</dbReference>
<dbReference type="EC" id="1.14.11.27" evidence="14"/>
<dbReference type="GeneID" id="100897563"/>
<dbReference type="Pfam" id="PF21233">
    <property type="entry name" value="WHD_RIOX1"/>
    <property type="match status" value="1"/>
</dbReference>
<evidence type="ECO:0000256" key="3">
    <source>
        <dbReference type="ARBA" id="ARBA00022491"/>
    </source>
</evidence>
<comment type="function">
    <text evidence="12">Oxygenase that can act as both a histone lysine demethylase and a ribosomal histidine hydroxylase. Specifically demethylates 'Lys-4' (H3K4me) and 'Lys-36' (H3K36me) of histone H3, thereby playing a central role in histone code.</text>
</comment>
<evidence type="ECO:0000256" key="10">
    <source>
        <dbReference type="ARBA" id="ARBA00023163"/>
    </source>
</evidence>
<dbReference type="Pfam" id="PF08007">
    <property type="entry name" value="JmjC_2"/>
    <property type="match status" value="1"/>
</dbReference>
<evidence type="ECO:0000256" key="5">
    <source>
        <dbReference type="ARBA" id="ARBA00022853"/>
    </source>
</evidence>
<gene>
    <name evidence="18" type="primary">LOC100897563</name>
</gene>
<dbReference type="KEGG" id="goe:100897563"/>
<comment type="cofactor">
    <cofactor evidence="14">
        <name>Fe(2+)</name>
        <dbReference type="ChEBI" id="CHEBI:29033"/>
    </cofactor>
    <text evidence="14">Binds 1 Fe(2+) ion per subunit.</text>
</comment>
<dbReference type="GO" id="GO:0005730">
    <property type="term" value="C:nucleolus"/>
    <property type="evidence" value="ECO:0007669"/>
    <property type="project" value="TreeGrafter"/>
</dbReference>
<dbReference type="FunFam" id="1.10.10.1500:FF:000001">
    <property type="entry name" value="ribosomal oxygenase 1 isoform X1"/>
    <property type="match status" value="1"/>
</dbReference>
<evidence type="ECO:0000256" key="7">
    <source>
        <dbReference type="ARBA" id="ARBA00023002"/>
    </source>
</evidence>
<dbReference type="PANTHER" id="PTHR13096:SF8">
    <property type="entry name" value="RIBOSOMAL OXYGENASE 1"/>
    <property type="match status" value="1"/>
</dbReference>
<evidence type="ECO:0000256" key="11">
    <source>
        <dbReference type="ARBA" id="ARBA00023242"/>
    </source>
</evidence>
<dbReference type="PANTHER" id="PTHR13096">
    <property type="entry name" value="MINA53 MYC INDUCED NUCLEAR ANTIGEN"/>
    <property type="match status" value="1"/>
</dbReference>
<keyword evidence="10 14" id="KW-0804">Transcription</keyword>
<evidence type="ECO:0000256" key="8">
    <source>
        <dbReference type="ARBA" id="ARBA00023004"/>
    </source>
</evidence>
<sequence>MMDTKGLKKKMKKKLPKKKPSLVKAVLDEAKRNEKKLAQKSGGCPTSKQAAGESDYIIDGSASVAPKDYIEKPSSTERAEAAFAWLIAPVSTQDFYKNYFEKKPFVVRHKDPSYYKHLLSTKQLDTVLRERDVHFEKNIDLTSYVNGKRETVLLEGRALPALVWQYYSEGCSVRLLNPQSYVEAVHTLCYTLAEHFSSFVGANVYLTPAGTQGFAPHWDDIDAFVLQLEGKKRWKVYEPRNEDEELPLVSSGNLDRDELVDPPIIETTLETGDLLYMPRGFIHEASSCEDDHSLHITISANQRNTWSDYLKILLPAALELATESNVEFRRTLPRNYLQNMGVMHSDLENKARQMFSEIASNLVQKLLKEAPFDPAADQMAVNYMHDSLPPVLNSSEKELTASHRARWNCETLNGNSSFDHVNPETEVCLISKNCVRVASEEESVFAYHIADNTSVYREREEPYKIEITPPEANVIEFLVSKYPAFVRLKDIPLEGSPEDVREIIHTLYFKNLLLAK</sequence>
<dbReference type="InterPro" id="IPR003347">
    <property type="entry name" value="JmjC_dom"/>
</dbReference>
<evidence type="ECO:0000256" key="13">
    <source>
        <dbReference type="ARBA" id="ARBA00047915"/>
    </source>
</evidence>
<dbReference type="InterPro" id="IPR039994">
    <property type="entry name" value="NO66-like"/>
</dbReference>
<evidence type="ECO:0000256" key="9">
    <source>
        <dbReference type="ARBA" id="ARBA00023015"/>
    </source>
</evidence>
<dbReference type="GO" id="GO:0032453">
    <property type="term" value="F:histone H3K4 demethylase activity"/>
    <property type="evidence" value="ECO:0007669"/>
    <property type="project" value="TreeGrafter"/>
</dbReference>
<accession>A0AAJ6VZY3</accession>
<keyword evidence="8 14" id="KW-0408">Iron</keyword>
<evidence type="ECO:0000256" key="12">
    <source>
        <dbReference type="ARBA" id="ARBA00025670"/>
    </source>
</evidence>
<evidence type="ECO:0000313" key="18">
    <source>
        <dbReference type="RefSeq" id="XP_003747053.2"/>
    </source>
</evidence>
<feature type="region of interest" description="Disordered" evidence="15">
    <location>
        <begin position="1"/>
        <end position="20"/>
    </location>
</feature>
<evidence type="ECO:0000256" key="14">
    <source>
        <dbReference type="RuleBase" id="RU366061"/>
    </source>
</evidence>
<dbReference type="Proteomes" id="UP000694867">
    <property type="component" value="Unplaced"/>
</dbReference>
<comment type="subcellular location">
    <subcellularLocation>
        <location evidence="1 14">Nucleus</location>
    </subcellularLocation>
</comment>
<evidence type="ECO:0000256" key="2">
    <source>
        <dbReference type="ARBA" id="ARBA00010309"/>
    </source>
</evidence>
<keyword evidence="6 14" id="KW-0223">Dioxygenase</keyword>